<sequence>MLGGTLTFGANQQPNFGVSARFLENNQVDESTLGAGVTYYVATQEIGVDVFAGYIFDSMVFGLGYDLVQSSPVMSLGIADTD</sequence>
<organism evidence="1 2">
    <name type="scientific">Roseicyclus marinus</name>
    <dbReference type="NCBI Taxonomy" id="2161673"/>
    <lineage>
        <taxon>Bacteria</taxon>
        <taxon>Pseudomonadati</taxon>
        <taxon>Pseudomonadota</taxon>
        <taxon>Alphaproteobacteria</taxon>
        <taxon>Rhodobacterales</taxon>
        <taxon>Roseobacteraceae</taxon>
        <taxon>Roseicyclus</taxon>
    </lineage>
</organism>
<protein>
    <submittedName>
        <fullName evidence="1">Uncharacterized protein</fullName>
    </submittedName>
</protein>
<accession>A0AA48H2N4</accession>
<dbReference type="AlphaFoldDB" id="A0AA48H2N4"/>
<evidence type="ECO:0000313" key="1">
    <source>
        <dbReference type="EMBL" id="BDW85414.1"/>
    </source>
</evidence>
<gene>
    <name evidence="1" type="ORF">MACH21_15910</name>
</gene>
<evidence type="ECO:0000313" key="2">
    <source>
        <dbReference type="Proteomes" id="UP001337723"/>
    </source>
</evidence>
<reference evidence="1 2" key="1">
    <citation type="submission" date="2023-01" db="EMBL/GenBank/DDBJ databases">
        <title>Complete genome sequence of Roseicyclus marinus strain Dej080120_10.</title>
        <authorList>
            <person name="Ueki S."/>
            <person name="Maruyama F."/>
        </authorList>
    </citation>
    <scope>NUCLEOTIDE SEQUENCE [LARGE SCALE GENOMIC DNA]</scope>
    <source>
        <strain evidence="1 2">Dej080120_10</strain>
    </source>
</reference>
<dbReference type="RefSeq" id="WP_338276245.1">
    <property type="nucleotide sequence ID" value="NZ_AP027266.1"/>
</dbReference>
<keyword evidence="2" id="KW-1185">Reference proteome</keyword>
<dbReference type="Proteomes" id="UP001337723">
    <property type="component" value="Chromosome"/>
</dbReference>
<dbReference type="EMBL" id="AP027266">
    <property type="protein sequence ID" value="BDW85414.1"/>
    <property type="molecule type" value="Genomic_DNA"/>
</dbReference>
<proteinExistence type="predicted"/>
<dbReference type="KEGG" id="rmai:MACH21_15910"/>
<name>A0AA48H2N4_9RHOB</name>